<dbReference type="AlphaFoldDB" id="A0A397P9E9"/>
<dbReference type="GO" id="GO:0016787">
    <property type="term" value="F:hydrolase activity"/>
    <property type="evidence" value="ECO:0007669"/>
    <property type="project" value="UniProtKB-KW"/>
</dbReference>
<dbReference type="PANTHER" id="PTHR43087">
    <property type="entry name" value="LYSINE/ARGININE/ORNITHINE TRANSPORT SYSTEM KINASE"/>
    <property type="match status" value="1"/>
</dbReference>
<gene>
    <name evidence="5" type="ORF">DFR49_2046</name>
</gene>
<dbReference type="Proteomes" id="UP000266568">
    <property type="component" value="Unassembled WGS sequence"/>
</dbReference>
<evidence type="ECO:0000256" key="1">
    <source>
        <dbReference type="ARBA" id="ARBA00022741"/>
    </source>
</evidence>
<organism evidence="5 6">
    <name type="scientific">Hephaestia caeni</name>
    <dbReference type="NCBI Taxonomy" id="645617"/>
    <lineage>
        <taxon>Bacteria</taxon>
        <taxon>Pseudomonadati</taxon>
        <taxon>Pseudomonadota</taxon>
        <taxon>Alphaproteobacteria</taxon>
        <taxon>Sphingomonadales</taxon>
        <taxon>Sphingomonadaceae</taxon>
        <taxon>Hephaestia</taxon>
    </lineage>
</organism>
<dbReference type="GO" id="GO:0016301">
    <property type="term" value="F:kinase activity"/>
    <property type="evidence" value="ECO:0007669"/>
    <property type="project" value="UniProtKB-KW"/>
</dbReference>
<dbReference type="Gene3D" id="3.40.50.300">
    <property type="entry name" value="P-loop containing nucleotide triphosphate hydrolases"/>
    <property type="match status" value="1"/>
</dbReference>
<dbReference type="InterPro" id="IPR052040">
    <property type="entry name" value="GTPase/Isobutyryl-CoA_mutase"/>
</dbReference>
<protein>
    <submittedName>
        <fullName evidence="5">LAO/AO transport system kinase</fullName>
    </submittedName>
</protein>
<dbReference type="RefSeq" id="WP_119035622.1">
    <property type="nucleotide sequence ID" value="NZ_QXDC01000003.1"/>
</dbReference>
<reference evidence="5 6" key="1">
    <citation type="submission" date="2018-08" db="EMBL/GenBank/DDBJ databases">
        <title>Genomic Encyclopedia of Type Strains, Phase IV (KMG-IV): sequencing the most valuable type-strain genomes for metagenomic binning, comparative biology and taxonomic classification.</title>
        <authorList>
            <person name="Goeker M."/>
        </authorList>
    </citation>
    <scope>NUCLEOTIDE SEQUENCE [LARGE SCALE GENOMIC DNA]</scope>
    <source>
        <strain evidence="5 6">DSM 25527</strain>
    </source>
</reference>
<evidence type="ECO:0000256" key="3">
    <source>
        <dbReference type="ARBA" id="ARBA00023134"/>
    </source>
</evidence>
<keyword evidence="6" id="KW-1185">Reference proteome</keyword>
<keyword evidence="1" id="KW-0547">Nucleotide-binding</keyword>
<keyword evidence="2" id="KW-0378">Hydrolase</keyword>
<evidence type="ECO:0000256" key="4">
    <source>
        <dbReference type="ARBA" id="ARBA00023186"/>
    </source>
</evidence>
<evidence type="ECO:0000313" key="5">
    <source>
        <dbReference type="EMBL" id="RIA43817.1"/>
    </source>
</evidence>
<proteinExistence type="predicted"/>
<dbReference type="GO" id="GO:0005525">
    <property type="term" value="F:GTP binding"/>
    <property type="evidence" value="ECO:0007669"/>
    <property type="project" value="UniProtKB-KW"/>
</dbReference>
<keyword evidence="3" id="KW-0342">GTP-binding</keyword>
<dbReference type="EMBL" id="QXDC01000003">
    <property type="protein sequence ID" value="RIA43817.1"/>
    <property type="molecule type" value="Genomic_DNA"/>
</dbReference>
<sequence length="299" mass="31935">MTPVDRRSLSREITRLANASVAEALALDALPADRCPLIGITGPPGVGKSSLIARLARERMAARDSLAILAIDPTSPLSGGAILGDRIRMGELVDDRRIFIRSLATRDSRDGLADNLPLIIDRIVRAGFAEVLLETVGVGQVEYAVRDMVDTMVLVLSPGSGDQIQAMKSGIIETPDIFVINKADLPGADRVAGEIRSILHFRKAPPTVWRPRLVKVSADRGEGLADLSTLIDGHQAWLVEQGGGPTAAQWRRQILASLIARRAGDVLRALPTDATEGRLSDAFHRAIGAMAAKEEPGDG</sequence>
<name>A0A397P9E9_9SPHN</name>
<comment type="caution">
    <text evidence="5">The sequence shown here is derived from an EMBL/GenBank/DDBJ whole genome shotgun (WGS) entry which is preliminary data.</text>
</comment>
<keyword evidence="5" id="KW-0808">Transferase</keyword>
<evidence type="ECO:0000313" key="6">
    <source>
        <dbReference type="Proteomes" id="UP000266568"/>
    </source>
</evidence>
<dbReference type="SUPFAM" id="SSF52540">
    <property type="entry name" value="P-loop containing nucleoside triphosphate hydrolases"/>
    <property type="match status" value="1"/>
</dbReference>
<keyword evidence="4" id="KW-0143">Chaperone</keyword>
<keyword evidence="5" id="KW-0418">Kinase</keyword>
<dbReference type="InterPro" id="IPR027417">
    <property type="entry name" value="P-loop_NTPase"/>
</dbReference>
<dbReference type="Pfam" id="PF03308">
    <property type="entry name" value="MeaB"/>
    <property type="match status" value="1"/>
</dbReference>
<dbReference type="PANTHER" id="PTHR43087:SF1">
    <property type="entry name" value="LAO_AO TRANSPORT SYSTEM ATPASE"/>
    <property type="match status" value="1"/>
</dbReference>
<accession>A0A397P9E9</accession>
<dbReference type="OrthoDB" id="5638848at2"/>
<evidence type="ECO:0000256" key="2">
    <source>
        <dbReference type="ARBA" id="ARBA00022801"/>
    </source>
</evidence>